<reference evidence="2 3" key="1">
    <citation type="submission" date="2018-01" db="EMBL/GenBank/DDBJ databases">
        <authorList>
            <person name="Clerissi C."/>
        </authorList>
    </citation>
    <scope>NUCLEOTIDE SEQUENCE [LARGE SCALE GENOMIC DNA]</scope>
    <source>
        <strain evidence="2">Cupriavidus taiwanensis STM 6021</strain>
    </source>
</reference>
<name>A0A7Z7NQ53_9BURK</name>
<evidence type="ECO:0000313" key="2">
    <source>
        <dbReference type="EMBL" id="SPC25696.1"/>
    </source>
</evidence>
<evidence type="ECO:0000313" key="3">
    <source>
        <dbReference type="Proteomes" id="UP000257139"/>
    </source>
</evidence>
<evidence type="ECO:0000256" key="1">
    <source>
        <dbReference type="SAM" id="MobiDB-lite"/>
    </source>
</evidence>
<dbReference type="EMBL" id="OGUU01000045">
    <property type="protein sequence ID" value="SPC25696.1"/>
    <property type="molecule type" value="Genomic_DNA"/>
</dbReference>
<sequence>MSNRDFATMSQAQCVAWYVETVGYDPVMDNPTVSLDQLRRDCAEMYAYATCSVDAIGRGPNDPDFDPCCGVRVYGGTPVQACEPVEREHESEESVRARPRMRM</sequence>
<protein>
    <submittedName>
        <fullName evidence="2">Uncharacterized protein</fullName>
    </submittedName>
</protein>
<proteinExistence type="predicted"/>
<feature type="region of interest" description="Disordered" evidence="1">
    <location>
        <begin position="83"/>
        <end position="103"/>
    </location>
</feature>
<dbReference type="Proteomes" id="UP000257139">
    <property type="component" value="Unassembled WGS sequence"/>
</dbReference>
<dbReference type="AlphaFoldDB" id="A0A7Z7NQ53"/>
<gene>
    <name evidence="2" type="ORF">CBM2594_U10197</name>
</gene>
<accession>A0A7Z7NQ53</accession>
<comment type="caution">
    <text evidence="2">The sequence shown here is derived from an EMBL/GenBank/DDBJ whole genome shotgun (WGS) entry which is preliminary data.</text>
</comment>
<organism evidence="2 3">
    <name type="scientific">Cupriavidus taiwanensis</name>
    <dbReference type="NCBI Taxonomy" id="164546"/>
    <lineage>
        <taxon>Bacteria</taxon>
        <taxon>Pseudomonadati</taxon>
        <taxon>Pseudomonadota</taxon>
        <taxon>Betaproteobacteria</taxon>
        <taxon>Burkholderiales</taxon>
        <taxon>Burkholderiaceae</taxon>
        <taxon>Cupriavidus</taxon>
    </lineage>
</organism>
<feature type="compositionally biased region" description="Basic and acidic residues" evidence="1">
    <location>
        <begin position="84"/>
        <end position="96"/>
    </location>
</feature>